<name>A0A9W9ZBY8_9CNID</name>
<evidence type="ECO:0000313" key="2">
    <source>
        <dbReference type="EMBL" id="KAJ7378169.1"/>
    </source>
</evidence>
<accession>A0A9W9ZBY8</accession>
<sequence>SRERKRALYTYRIHLPPASNVNQKSFRQLQLQGFSGGTQGQSGTRSGREGEKRKGSAGRPRAWMPPGNEEGREGAWIYSASSVYRKPPAGMTVNEGQNSTLKNVLQRVHPPPQVT</sequence>
<proteinExistence type="predicted"/>
<keyword evidence="3" id="KW-1185">Reference proteome</keyword>
<dbReference type="AlphaFoldDB" id="A0A9W9ZBY8"/>
<feature type="region of interest" description="Disordered" evidence="1">
    <location>
        <begin position="93"/>
        <end position="115"/>
    </location>
</feature>
<dbReference type="Proteomes" id="UP001163046">
    <property type="component" value="Unassembled WGS sequence"/>
</dbReference>
<evidence type="ECO:0000313" key="3">
    <source>
        <dbReference type="Proteomes" id="UP001163046"/>
    </source>
</evidence>
<feature type="region of interest" description="Disordered" evidence="1">
    <location>
        <begin position="32"/>
        <end position="72"/>
    </location>
</feature>
<feature type="compositionally biased region" description="Polar residues" evidence="1">
    <location>
        <begin position="94"/>
        <end position="103"/>
    </location>
</feature>
<protein>
    <submittedName>
        <fullName evidence="2">Uncharacterized protein</fullName>
    </submittedName>
</protein>
<gene>
    <name evidence="2" type="ORF">OS493_024112</name>
</gene>
<comment type="caution">
    <text evidence="2">The sequence shown here is derived from an EMBL/GenBank/DDBJ whole genome shotgun (WGS) entry which is preliminary data.</text>
</comment>
<evidence type="ECO:0000256" key="1">
    <source>
        <dbReference type="SAM" id="MobiDB-lite"/>
    </source>
</evidence>
<organism evidence="2 3">
    <name type="scientific">Desmophyllum pertusum</name>
    <dbReference type="NCBI Taxonomy" id="174260"/>
    <lineage>
        <taxon>Eukaryota</taxon>
        <taxon>Metazoa</taxon>
        <taxon>Cnidaria</taxon>
        <taxon>Anthozoa</taxon>
        <taxon>Hexacorallia</taxon>
        <taxon>Scleractinia</taxon>
        <taxon>Caryophylliina</taxon>
        <taxon>Caryophylliidae</taxon>
        <taxon>Desmophyllum</taxon>
    </lineage>
</organism>
<dbReference type="EMBL" id="MU826368">
    <property type="protein sequence ID" value="KAJ7378169.1"/>
    <property type="molecule type" value="Genomic_DNA"/>
</dbReference>
<feature type="non-terminal residue" evidence="2">
    <location>
        <position position="1"/>
    </location>
</feature>
<reference evidence="2" key="1">
    <citation type="submission" date="2023-01" db="EMBL/GenBank/DDBJ databases">
        <title>Genome assembly of the deep-sea coral Lophelia pertusa.</title>
        <authorList>
            <person name="Herrera S."/>
            <person name="Cordes E."/>
        </authorList>
    </citation>
    <scope>NUCLEOTIDE SEQUENCE</scope>
    <source>
        <strain evidence="2">USNM1676648</strain>
        <tissue evidence="2">Polyp</tissue>
    </source>
</reference>